<gene>
    <name evidence="1" type="ORF">H9S92_01735</name>
</gene>
<evidence type="ECO:0000313" key="1">
    <source>
        <dbReference type="EMBL" id="MBC6992872.1"/>
    </source>
</evidence>
<protein>
    <submittedName>
        <fullName evidence="1">Uncharacterized protein</fullName>
    </submittedName>
</protein>
<dbReference type="AlphaFoldDB" id="A0A923PLT7"/>
<sequence length="196" mass="22730">MKRHADLIENFRDACLLVERKSKLERAEFAQRLGISERHLFRYHRLMKGMGADVQFCRSVRRYYFANDFHFDYGTSHLPSTADEDARFLADLPALPKGDEDFPVHLYNMLRNLARIHIVIKNSVPGTSESFMAEFGLTRRKWKECILTLRNLGAVFTYSRTDGHFYYENNFWIGLRVGVPVLDLGPLPRPLSTGEG</sequence>
<accession>A0A923PLT7</accession>
<dbReference type="EMBL" id="JACSIT010000040">
    <property type="protein sequence ID" value="MBC6992872.1"/>
    <property type="molecule type" value="Genomic_DNA"/>
</dbReference>
<dbReference type="Proteomes" id="UP000650081">
    <property type="component" value="Unassembled WGS sequence"/>
</dbReference>
<organism evidence="1 2">
    <name type="scientific">Neolewinella lacunae</name>
    <dbReference type="NCBI Taxonomy" id="1517758"/>
    <lineage>
        <taxon>Bacteria</taxon>
        <taxon>Pseudomonadati</taxon>
        <taxon>Bacteroidota</taxon>
        <taxon>Saprospiria</taxon>
        <taxon>Saprospirales</taxon>
        <taxon>Lewinellaceae</taxon>
        <taxon>Neolewinella</taxon>
    </lineage>
</organism>
<dbReference type="RefSeq" id="WP_187465003.1">
    <property type="nucleotide sequence ID" value="NZ_JACSIT010000040.1"/>
</dbReference>
<keyword evidence="2" id="KW-1185">Reference proteome</keyword>
<reference evidence="1" key="1">
    <citation type="submission" date="2020-08" db="EMBL/GenBank/DDBJ databases">
        <title>Lewinella bacteria from marine environments.</title>
        <authorList>
            <person name="Zhong Y."/>
        </authorList>
    </citation>
    <scope>NUCLEOTIDE SEQUENCE</scope>
    <source>
        <strain evidence="1">KCTC 42187</strain>
    </source>
</reference>
<proteinExistence type="predicted"/>
<comment type="caution">
    <text evidence="1">The sequence shown here is derived from an EMBL/GenBank/DDBJ whole genome shotgun (WGS) entry which is preliminary data.</text>
</comment>
<evidence type="ECO:0000313" key="2">
    <source>
        <dbReference type="Proteomes" id="UP000650081"/>
    </source>
</evidence>
<name>A0A923PLT7_9BACT</name>